<comment type="caution">
    <text evidence="1">The sequence shown here is derived from an EMBL/GenBank/DDBJ whole genome shotgun (WGS) entry which is preliminary data.</text>
</comment>
<keyword evidence="2" id="KW-1185">Reference proteome</keyword>
<dbReference type="Proteomes" id="UP001458880">
    <property type="component" value="Unassembled WGS sequence"/>
</dbReference>
<gene>
    <name evidence="1" type="ORF">QE152_g35296</name>
</gene>
<organism evidence="1 2">
    <name type="scientific">Popillia japonica</name>
    <name type="common">Japanese beetle</name>
    <dbReference type="NCBI Taxonomy" id="7064"/>
    <lineage>
        <taxon>Eukaryota</taxon>
        <taxon>Metazoa</taxon>
        <taxon>Ecdysozoa</taxon>
        <taxon>Arthropoda</taxon>
        <taxon>Hexapoda</taxon>
        <taxon>Insecta</taxon>
        <taxon>Pterygota</taxon>
        <taxon>Neoptera</taxon>
        <taxon>Endopterygota</taxon>
        <taxon>Coleoptera</taxon>
        <taxon>Polyphaga</taxon>
        <taxon>Scarabaeiformia</taxon>
        <taxon>Scarabaeidae</taxon>
        <taxon>Rutelinae</taxon>
        <taxon>Popillia</taxon>
    </lineage>
</organism>
<dbReference type="AlphaFoldDB" id="A0AAW1IFY9"/>
<accession>A0AAW1IFY9</accession>
<evidence type="ECO:0008006" key="3">
    <source>
        <dbReference type="Google" id="ProtNLM"/>
    </source>
</evidence>
<proteinExistence type="predicted"/>
<sequence length="166" mass="19235">MGNLLQLLQDTCVLYSGEITHQRKTLWRRIQRKIVVKFEATASAADEISTVAERQNTIRVPETIERVREHFTAQPSTSTSRASQELEIPRTTLRPILKQDLKIKPHKIQINQPLRPCDIERRFDFANEIIERIENGSMSLERLKMAVCHWNECGGRMSHISTYPVV</sequence>
<dbReference type="PANTHER" id="PTHR47326:SF1">
    <property type="entry name" value="HTH PSQ-TYPE DOMAIN-CONTAINING PROTEIN"/>
    <property type="match status" value="1"/>
</dbReference>
<protein>
    <recommendedName>
        <fullName evidence="3">Transposase</fullName>
    </recommendedName>
</protein>
<dbReference type="PANTHER" id="PTHR47326">
    <property type="entry name" value="TRANSPOSABLE ELEMENT TC3 TRANSPOSASE-LIKE PROTEIN"/>
    <property type="match status" value="1"/>
</dbReference>
<evidence type="ECO:0000313" key="1">
    <source>
        <dbReference type="EMBL" id="KAK9688462.1"/>
    </source>
</evidence>
<name>A0AAW1IFY9_POPJA</name>
<evidence type="ECO:0000313" key="2">
    <source>
        <dbReference type="Proteomes" id="UP001458880"/>
    </source>
</evidence>
<reference evidence="1 2" key="1">
    <citation type="journal article" date="2024" name="BMC Genomics">
        <title>De novo assembly and annotation of Popillia japonica's genome with initial clues to its potential as an invasive pest.</title>
        <authorList>
            <person name="Cucini C."/>
            <person name="Boschi S."/>
            <person name="Funari R."/>
            <person name="Cardaioli E."/>
            <person name="Iannotti N."/>
            <person name="Marturano G."/>
            <person name="Paoli F."/>
            <person name="Bruttini M."/>
            <person name="Carapelli A."/>
            <person name="Frati F."/>
            <person name="Nardi F."/>
        </authorList>
    </citation>
    <scope>NUCLEOTIDE SEQUENCE [LARGE SCALE GENOMIC DNA]</scope>
    <source>
        <strain evidence="1">DMR45628</strain>
    </source>
</reference>
<dbReference type="EMBL" id="JASPKY010000589">
    <property type="protein sequence ID" value="KAK9688462.1"/>
    <property type="molecule type" value="Genomic_DNA"/>
</dbReference>